<name>E1ZRH4_CHLVA</name>
<reference evidence="1 2" key="1">
    <citation type="journal article" date="2010" name="Plant Cell">
        <title>The Chlorella variabilis NC64A genome reveals adaptation to photosymbiosis, coevolution with viruses, and cryptic sex.</title>
        <authorList>
            <person name="Blanc G."/>
            <person name="Duncan G."/>
            <person name="Agarkova I."/>
            <person name="Borodovsky M."/>
            <person name="Gurnon J."/>
            <person name="Kuo A."/>
            <person name="Lindquist E."/>
            <person name="Lucas S."/>
            <person name="Pangilinan J."/>
            <person name="Polle J."/>
            <person name="Salamov A."/>
            <person name="Terry A."/>
            <person name="Yamada T."/>
            <person name="Dunigan D.D."/>
            <person name="Grigoriev I.V."/>
            <person name="Claverie J.M."/>
            <person name="Van Etten J.L."/>
        </authorList>
    </citation>
    <scope>NUCLEOTIDE SEQUENCE [LARGE SCALE GENOMIC DNA]</scope>
    <source>
        <strain evidence="1 2">NC64A</strain>
    </source>
</reference>
<dbReference type="InterPro" id="IPR027417">
    <property type="entry name" value="P-loop_NTPase"/>
</dbReference>
<dbReference type="AlphaFoldDB" id="E1ZRH4"/>
<keyword evidence="2" id="KW-1185">Reference proteome</keyword>
<dbReference type="EMBL" id="GL433862">
    <property type="protein sequence ID" value="EFN51568.1"/>
    <property type="molecule type" value="Genomic_DNA"/>
</dbReference>
<proteinExistence type="predicted"/>
<dbReference type="GO" id="GO:0008146">
    <property type="term" value="F:sulfotransferase activity"/>
    <property type="evidence" value="ECO:0007669"/>
    <property type="project" value="InterPro"/>
</dbReference>
<dbReference type="PANTHER" id="PTHR32301">
    <property type="entry name" value="COUNTIN RECEPTOR CNR3-RELATED"/>
    <property type="match status" value="1"/>
</dbReference>
<dbReference type="PANTHER" id="PTHR32301:SF6">
    <property type="entry name" value="GOLVESIN-RELATED"/>
    <property type="match status" value="1"/>
</dbReference>
<dbReference type="OrthoDB" id="406981at2759"/>
<dbReference type="Proteomes" id="UP000008141">
    <property type="component" value="Unassembled WGS sequence"/>
</dbReference>
<sequence>MHHAADSRQCPSLSDGQAVGSAAFVHIPKTAGTFVHDALKALLPAGGGGRWCTWGGEDAADLPPVFANCGGGDPGPQQQQLFEATRRAFGATCHGLTSHQDVAYFDAVGVDYSRTLTLTALRHPVDRVLSGYFYSLKVGAPFLAGYKPQNETDFSGLMRFVQDNPIDSNNLMMQHLGGARHCNWPGIAPVPPPEQWLQAAKRNLGRICIIMLSEFMEESLVQLAQAAGWPSARVLDVAAQLEAASASATGLARSNATPKPKVPAEVRRVVARHNRQDMQLYEYAVQFFLRRSLVP</sequence>
<dbReference type="GeneID" id="17351044"/>
<organism evidence="2">
    <name type="scientific">Chlorella variabilis</name>
    <name type="common">Green alga</name>
    <dbReference type="NCBI Taxonomy" id="554065"/>
    <lineage>
        <taxon>Eukaryota</taxon>
        <taxon>Viridiplantae</taxon>
        <taxon>Chlorophyta</taxon>
        <taxon>core chlorophytes</taxon>
        <taxon>Trebouxiophyceae</taxon>
        <taxon>Chlorellales</taxon>
        <taxon>Chlorellaceae</taxon>
        <taxon>Chlorella clade</taxon>
        <taxon>Chlorella</taxon>
    </lineage>
</organism>
<dbReference type="InParanoid" id="E1ZRH4"/>
<accession>E1ZRH4</accession>
<dbReference type="GO" id="GO:0016020">
    <property type="term" value="C:membrane"/>
    <property type="evidence" value="ECO:0007669"/>
    <property type="project" value="InterPro"/>
</dbReference>
<dbReference type="SUPFAM" id="SSF52540">
    <property type="entry name" value="P-loop containing nucleoside triphosphate hydrolases"/>
    <property type="match status" value="1"/>
</dbReference>
<evidence type="ECO:0000313" key="2">
    <source>
        <dbReference type="Proteomes" id="UP000008141"/>
    </source>
</evidence>
<dbReference type="Gene3D" id="3.40.50.300">
    <property type="entry name" value="P-loop containing nucleotide triphosphate hydrolases"/>
    <property type="match status" value="1"/>
</dbReference>
<dbReference type="InterPro" id="IPR053259">
    <property type="entry name" value="Golvesin-related_Golgi"/>
</dbReference>
<evidence type="ECO:0008006" key="3">
    <source>
        <dbReference type="Google" id="ProtNLM"/>
    </source>
</evidence>
<dbReference type="KEGG" id="cvr:CHLNCDRAFT_140053"/>
<evidence type="ECO:0000313" key="1">
    <source>
        <dbReference type="EMBL" id="EFN51568.1"/>
    </source>
</evidence>
<dbReference type="Pfam" id="PF03567">
    <property type="entry name" value="Sulfotransfer_2"/>
    <property type="match status" value="1"/>
</dbReference>
<dbReference type="RefSeq" id="XP_005843670.1">
    <property type="nucleotide sequence ID" value="XM_005843608.1"/>
</dbReference>
<gene>
    <name evidence="1" type="ORF">CHLNCDRAFT_140053</name>
</gene>
<protein>
    <recommendedName>
        <fullName evidence="3">Sulfotransferase</fullName>
    </recommendedName>
</protein>
<dbReference type="InterPro" id="IPR005331">
    <property type="entry name" value="Sulfotransferase"/>
</dbReference>